<dbReference type="GO" id="GO:0016787">
    <property type="term" value="F:hydrolase activity"/>
    <property type="evidence" value="ECO:0007669"/>
    <property type="project" value="UniProtKB-KW"/>
</dbReference>
<evidence type="ECO:0000256" key="2">
    <source>
        <dbReference type="ARBA" id="ARBA00022801"/>
    </source>
</evidence>
<evidence type="ECO:0000313" key="4">
    <source>
        <dbReference type="EMBL" id="KAL0311399.1"/>
    </source>
</evidence>
<dbReference type="InterPro" id="IPR036397">
    <property type="entry name" value="RNaseH_sf"/>
</dbReference>
<comment type="caution">
    <text evidence="4">The sequence shown here is derived from an EMBL/GenBank/DDBJ whole genome shotgun (WGS) entry which is preliminary data.</text>
</comment>
<dbReference type="InterPro" id="IPR057670">
    <property type="entry name" value="SH3_retrovirus"/>
</dbReference>
<dbReference type="Pfam" id="PF25597">
    <property type="entry name" value="SH3_retrovirus"/>
    <property type="match status" value="1"/>
</dbReference>
<accession>A0AAW2KWE7</accession>
<name>A0AAW2KWE7_9LAMI</name>
<keyword evidence="2" id="KW-0378">Hydrolase</keyword>
<gene>
    <name evidence="4" type="ORF">Sangu_2434600</name>
</gene>
<keyword evidence="1" id="KW-0479">Metal-binding</keyword>
<reference evidence="4" key="1">
    <citation type="submission" date="2020-06" db="EMBL/GenBank/DDBJ databases">
        <authorList>
            <person name="Li T."/>
            <person name="Hu X."/>
            <person name="Zhang T."/>
            <person name="Song X."/>
            <person name="Zhang H."/>
            <person name="Dai N."/>
            <person name="Sheng W."/>
            <person name="Hou X."/>
            <person name="Wei L."/>
        </authorList>
    </citation>
    <scope>NUCLEOTIDE SEQUENCE</scope>
    <source>
        <strain evidence="4">G01</strain>
        <tissue evidence="4">Leaf</tissue>
    </source>
</reference>
<sequence length="1327" mass="149683">MAMNEAAAAAGLDARSTSGASAAHESDDLKIHTSDFPGMVLVSTPLVRNNYLLWSRSIKVALTAKMKMSFIDGTYLKPAGNSEECKQWIRTDSMVFSWIMNSISKDIAKAFSYAKSARSLWLQLEARFGQANGPMIYNLQREIASVSQGNMDIVSYFTKIAMLWDELECVDPTPECSCSSQRTMADKVASTQLMQFLMGLNDSFDAIRSQILVMDPLPSVDKAYSLVLRVESQRQSSINMQDINDNAAMTVRGTDFKRETGGKVFQQKKQYTDKKNLYCTHCTRTGHSKESCFKLHGYPEWFKDLTDKRKRYGSDARALNAIISDSAVVPQQEPYIAESSVALPDGTKKHVTHCGSVTLSPDVTLNAVLYMPSFKCNLLSVSKLSSLSHITILFSRDHCVMQDQRKRTIAVGRLVGNLYVLDDFSFNQDVIKKYSLNKDIECCLNARVNDVDLWHKRLGHTPVLVLRHANVISDNACELDVCSVCPLAKQQRLPFLTSETYSENVFDLIHVDIWGPYNQFSVSGCTYMLTVVDDCSRATWVFLMKHKSQTVTLLENFYQMVLTQFDRKIKTVRTDNGLEFVSEKCQLFLQNHGILHHKTCVYSPQQNGVVERKHKHLLQVARALMFQACLPSQFWTEAILTATYIINRLPTSVLHWKTPYEVLYNRSVDYSMVRTFGCLAFATNVLPQKSKFTKRAYRCVFVGYAFGQKGYKLYDLDDKVLFVSRDVVFHEGIFPYKNTPDSSNEFPFPVAVRDEDSTSNQTTYVPIHDSAPINSVDSPHHSSLHNFNPLPEDNSSVPFFHDVDGSPKVDSITPSHYAVMTVISTLQEPKSYLEANNSPEWRLAMQAEINALEANQTWEITPLPPDKTPIGCRWVFKLKLKADGSIDRYKARLVAKGYNQIEGIDYNESFSPVAKSVTVRLFFAIAAASNWHIHQMDVNNAFLHGYLEEEIYMSPPDGYCLPPGHVCRLKRSLYGLKQASRQWNQEFTTDCCIRKSGDSFLVLLLYVDDILVAGTSAELITEVKNYLDRLFTIKDLGVAKYFLGLEVARSPQGIVVTQTKYIKDIVTDTGLANARDATTPLPPGIKFTGSAGAKLTHPDVYRRLIGRLLYLNFTRPDTSYACQQLSQYLQNPCQQHLDAALHLVRYLKGTLHKGVFFPSKNSLSLRAYSDADWASCVDTRRSLTGYCIFLGAALVSWKTKKQTTVSRSTAEAEYRSMGSTVCELSWVVYLLHDFGISVPTPIPFLCDNQAALHMSTILSFMRGPSIWRSTVILSGTNLNLASLLHHMCLARLNLRIFLPSLYLHHHFFCCCPSWAWLISPKSNLWGG</sequence>
<dbReference type="GO" id="GO:0015074">
    <property type="term" value="P:DNA integration"/>
    <property type="evidence" value="ECO:0007669"/>
    <property type="project" value="InterPro"/>
</dbReference>
<dbReference type="GO" id="GO:0046872">
    <property type="term" value="F:metal ion binding"/>
    <property type="evidence" value="ECO:0007669"/>
    <property type="project" value="UniProtKB-KW"/>
</dbReference>
<dbReference type="InterPro" id="IPR039537">
    <property type="entry name" value="Retrotran_Ty1/copia-like"/>
</dbReference>
<dbReference type="Pfam" id="PF00665">
    <property type="entry name" value="rve"/>
    <property type="match status" value="1"/>
</dbReference>
<dbReference type="InterPro" id="IPR043502">
    <property type="entry name" value="DNA/RNA_pol_sf"/>
</dbReference>
<dbReference type="InterPro" id="IPR029472">
    <property type="entry name" value="Copia-like_N"/>
</dbReference>
<dbReference type="SUPFAM" id="SSF56672">
    <property type="entry name" value="DNA/RNA polymerases"/>
    <property type="match status" value="1"/>
</dbReference>
<dbReference type="InterPro" id="IPR012337">
    <property type="entry name" value="RNaseH-like_sf"/>
</dbReference>
<dbReference type="Gene3D" id="3.30.420.10">
    <property type="entry name" value="Ribonuclease H-like superfamily/Ribonuclease H"/>
    <property type="match status" value="1"/>
</dbReference>
<dbReference type="Pfam" id="PF07727">
    <property type="entry name" value="RVT_2"/>
    <property type="match status" value="1"/>
</dbReference>
<dbReference type="EMBL" id="JACGWK010000016">
    <property type="protein sequence ID" value="KAL0311399.1"/>
    <property type="molecule type" value="Genomic_DNA"/>
</dbReference>
<evidence type="ECO:0000259" key="3">
    <source>
        <dbReference type="PROSITE" id="PS50994"/>
    </source>
</evidence>
<dbReference type="GO" id="GO:0003676">
    <property type="term" value="F:nucleic acid binding"/>
    <property type="evidence" value="ECO:0007669"/>
    <property type="project" value="InterPro"/>
</dbReference>
<proteinExistence type="predicted"/>
<evidence type="ECO:0000256" key="1">
    <source>
        <dbReference type="ARBA" id="ARBA00022723"/>
    </source>
</evidence>
<protein>
    <submittedName>
        <fullName evidence="4">Retrovirus-related Pol polyprotein from transposon RE1</fullName>
    </submittedName>
</protein>
<dbReference type="SUPFAM" id="SSF53098">
    <property type="entry name" value="Ribonuclease H-like"/>
    <property type="match status" value="1"/>
</dbReference>
<dbReference type="CDD" id="cd09272">
    <property type="entry name" value="RNase_HI_RT_Ty1"/>
    <property type="match status" value="1"/>
</dbReference>
<dbReference type="Pfam" id="PF14244">
    <property type="entry name" value="Retrotran_gag_3"/>
    <property type="match status" value="1"/>
</dbReference>
<dbReference type="PANTHER" id="PTHR42648">
    <property type="entry name" value="TRANSPOSASE, PUTATIVE-RELATED"/>
    <property type="match status" value="1"/>
</dbReference>
<dbReference type="PROSITE" id="PS50994">
    <property type="entry name" value="INTEGRASE"/>
    <property type="match status" value="1"/>
</dbReference>
<organism evidence="4">
    <name type="scientific">Sesamum angustifolium</name>
    <dbReference type="NCBI Taxonomy" id="2727405"/>
    <lineage>
        <taxon>Eukaryota</taxon>
        <taxon>Viridiplantae</taxon>
        <taxon>Streptophyta</taxon>
        <taxon>Embryophyta</taxon>
        <taxon>Tracheophyta</taxon>
        <taxon>Spermatophyta</taxon>
        <taxon>Magnoliopsida</taxon>
        <taxon>eudicotyledons</taxon>
        <taxon>Gunneridae</taxon>
        <taxon>Pentapetalae</taxon>
        <taxon>asterids</taxon>
        <taxon>lamiids</taxon>
        <taxon>Lamiales</taxon>
        <taxon>Pedaliaceae</taxon>
        <taxon>Sesamum</taxon>
    </lineage>
</organism>
<dbReference type="PANTHER" id="PTHR42648:SF31">
    <property type="entry name" value="RNA-DIRECTED DNA POLYMERASE"/>
    <property type="match status" value="1"/>
</dbReference>
<dbReference type="InterPro" id="IPR001584">
    <property type="entry name" value="Integrase_cat-core"/>
</dbReference>
<feature type="domain" description="Integrase catalytic" evidence="3">
    <location>
        <begin position="490"/>
        <end position="667"/>
    </location>
</feature>
<dbReference type="InterPro" id="IPR013103">
    <property type="entry name" value="RVT_2"/>
</dbReference>
<reference evidence="4" key="2">
    <citation type="journal article" date="2024" name="Plant">
        <title>Genomic evolution and insights into agronomic trait innovations of Sesamum species.</title>
        <authorList>
            <person name="Miao H."/>
            <person name="Wang L."/>
            <person name="Qu L."/>
            <person name="Liu H."/>
            <person name="Sun Y."/>
            <person name="Le M."/>
            <person name="Wang Q."/>
            <person name="Wei S."/>
            <person name="Zheng Y."/>
            <person name="Lin W."/>
            <person name="Duan Y."/>
            <person name="Cao H."/>
            <person name="Xiong S."/>
            <person name="Wang X."/>
            <person name="Wei L."/>
            <person name="Li C."/>
            <person name="Ma Q."/>
            <person name="Ju M."/>
            <person name="Zhao R."/>
            <person name="Li G."/>
            <person name="Mu C."/>
            <person name="Tian Q."/>
            <person name="Mei H."/>
            <person name="Zhang T."/>
            <person name="Gao T."/>
            <person name="Zhang H."/>
        </authorList>
    </citation>
    <scope>NUCLEOTIDE SEQUENCE</scope>
    <source>
        <strain evidence="4">G01</strain>
    </source>
</reference>